<comment type="function">
    <text evidence="5">Catalyzes the conversion of N-formimidoyl-L-glutamate to L-glutamate and formamide.</text>
</comment>
<dbReference type="PANTHER" id="PTHR11358">
    <property type="entry name" value="ARGINASE/AGMATINASE"/>
    <property type="match status" value="1"/>
</dbReference>
<feature type="binding site" evidence="5">
    <location>
        <position position="151"/>
    </location>
    <ligand>
        <name>Mn(2+)</name>
        <dbReference type="ChEBI" id="CHEBI:29035"/>
        <label>2</label>
    </ligand>
</feature>
<dbReference type="PIRSF" id="PIRSF036979">
    <property type="entry name" value="Arginase"/>
    <property type="match status" value="1"/>
</dbReference>
<feature type="binding site" evidence="5 7">
    <location>
        <position position="125"/>
    </location>
    <ligand>
        <name>Mn(2+)</name>
        <dbReference type="ChEBI" id="CHEBI:29035"/>
        <label>1</label>
    </ligand>
</feature>
<dbReference type="Pfam" id="PF00491">
    <property type="entry name" value="Arginase"/>
    <property type="match status" value="1"/>
</dbReference>
<name>A0A6I2ML14_9FLAO</name>
<dbReference type="AlphaFoldDB" id="A0A6I2ML14"/>
<evidence type="ECO:0000256" key="6">
    <source>
        <dbReference type="NCBIfam" id="TIGR01227"/>
    </source>
</evidence>
<feature type="binding site" evidence="5">
    <location>
        <position position="243"/>
    </location>
    <ligand>
        <name>Mn(2+)</name>
        <dbReference type="ChEBI" id="CHEBI:29035"/>
        <label>2</label>
    </ligand>
</feature>
<feature type="binding site" evidence="5">
    <location>
        <position position="245"/>
    </location>
    <ligand>
        <name>Mn(2+)</name>
        <dbReference type="ChEBI" id="CHEBI:29035"/>
        <label>2</label>
    </ligand>
</feature>
<keyword evidence="1 5" id="KW-0479">Metal-binding</keyword>
<organism evidence="9 10">
    <name type="scientific">Maribacter luteus</name>
    <dbReference type="NCBI Taxonomy" id="2594478"/>
    <lineage>
        <taxon>Bacteria</taxon>
        <taxon>Pseudomonadati</taxon>
        <taxon>Bacteroidota</taxon>
        <taxon>Flavobacteriia</taxon>
        <taxon>Flavobacteriales</taxon>
        <taxon>Flavobacteriaceae</taxon>
        <taxon>Maribacter</taxon>
    </lineage>
</organism>
<evidence type="ECO:0000256" key="5">
    <source>
        <dbReference type="HAMAP-Rule" id="MF_00737"/>
    </source>
</evidence>
<dbReference type="Gene3D" id="3.40.800.10">
    <property type="entry name" value="Ureohydrolase domain"/>
    <property type="match status" value="1"/>
</dbReference>
<dbReference type="GO" id="GO:0019556">
    <property type="term" value="P:L-histidine catabolic process to glutamate and formamide"/>
    <property type="evidence" value="ECO:0007669"/>
    <property type="project" value="UniProtKB-UniRule"/>
</dbReference>
<dbReference type="UniPathway" id="UPA00379">
    <property type="reaction ID" value="UER00552"/>
</dbReference>
<protein>
    <recommendedName>
        <fullName evidence="5 6">Formimidoylglutamase</fullName>
        <ecNumber evidence="5 6">3.5.3.8</ecNumber>
    </recommendedName>
    <alternativeName>
        <fullName evidence="5">Formiminoglutamase</fullName>
    </alternativeName>
    <alternativeName>
        <fullName evidence="5">Formiminoglutamate hydrolase</fullName>
    </alternativeName>
</protein>
<evidence type="ECO:0000256" key="1">
    <source>
        <dbReference type="ARBA" id="ARBA00022723"/>
    </source>
</evidence>
<comment type="cofactor">
    <cofactor evidence="5 7">
        <name>Mn(2+)</name>
        <dbReference type="ChEBI" id="CHEBI:29035"/>
    </cofactor>
    <text evidence="5 7">Binds 2 manganese ions per subunit.</text>
</comment>
<accession>A0A6I2ML14</accession>
<dbReference type="GO" id="GO:0050415">
    <property type="term" value="F:formimidoylglutamase activity"/>
    <property type="evidence" value="ECO:0007669"/>
    <property type="project" value="UniProtKB-UniRule"/>
</dbReference>
<keyword evidence="2 5" id="KW-0378">Hydrolase</keyword>
<dbReference type="RefSeq" id="WP_154364272.1">
    <property type="nucleotide sequence ID" value="NZ_WKJH01000002.1"/>
</dbReference>
<comment type="similarity">
    <text evidence="5 8">Belongs to the arginase family.</text>
</comment>
<evidence type="ECO:0000313" key="10">
    <source>
        <dbReference type="Proteomes" id="UP000443153"/>
    </source>
</evidence>
<keyword evidence="3 5" id="KW-0369">Histidine metabolism</keyword>
<feature type="binding site" evidence="5 7">
    <location>
        <position position="243"/>
    </location>
    <ligand>
        <name>Mn(2+)</name>
        <dbReference type="ChEBI" id="CHEBI:29035"/>
        <label>1</label>
    </ligand>
</feature>
<comment type="caution">
    <text evidence="9">The sequence shown here is derived from an EMBL/GenBank/DDBJ whole genome shotgun (WGS) entry which is preliminary data.</text>
</comment>
<feature type="binding site" evidence="5 7">
    <location>
        <position position="151"/>
    </location>
    <ligand>
        <name>Mn(2+)</name>
        <dbReference type="ChEBI" id="CHEBI:29035"/>
        <label>1</label>
    </ligand>
</feature>
<dbReference type="SUPFAM" id="SSF52768">
    <property type="entry name" value="Arginase/deacetylase"/>
    <property type="match status" value="1"/>
</dbReference>
<dbReference type="InterPro" id="IPR005923">
    <property type="entry name" value="HutG"/>
</dbReference>
<dbReference type="Proteomes" id="UP000443153">
    <property type="component" value="Unassembled WGS sequence"/>
</dbReference>
<dbReference type="GO" id="GO:0019557">
    <property type="term" value="P:L-histidine catabolic process to glutamate and formate"/>
    <property type="evidence" value="ECO:0007669"/>
    <property type="project" value="UniProtKB-UniPathway"/>
</dbReference>
<dbReference type="InterPro" id="IPR006035">
    <property type="entry name" value="Ureohydrolase"/>
</dbReference>
<comment type="pathway">
    <text evidence="5">Amino-acid degradation; L-histidine degradation into L-glutamate; L-glutamate from N-formimidoyl-L-glutamate (hydrolase route): step 1/1.</text>
</comment>
<keyword evidence="4 5" id="KW-0464">Manganese</keyword>
<dbReference type="CDD" id="cd09988">
    <property type="entry name" value="Formimidoylglutamase"/>
    <property type="match status" value="1"/>
</dbReference>
<dbReference type="EMBL" id="WKJH01000002">
    <property type="protein sequence ID" value="MRX63467.1"/>
    <property type="molecule type" value="Genomic_DNA"/>
</dbReference>
<dbReference type="GO" id="GO:0033389">
    <property type="term" value="P:putrescine biosynthetic process from arginine, via agmatine"/>
    <property type="evidence" value="ECO:0007669"/>
    <property type="project" value="TreeGrafter"/>
</dbReference>
<feature type="binding site" evidence="7">
    <location>
        <position position="153"/>
    </location>
    <ligand>
        <name>Mn(2+)</name>
        <dbReference type="ChEBI" id="CHEBI:29035"/>
        <label>1</label>
    </ligand>
</feature>
<comment type="catalytic activity">
    <reaction evidence="5">
        <text>N-formimidoyl-L-glutamate + H2O = formamide + L-glutamate</text>
        <dbReference type="Rhea" id="RHEA:22492"/>
        <dbReference type="ChEBI" id="CHEBI:15377"/>
        <dbReference type="ChEBI" id="CHEBI:16397"/>
        <dbReference type="ChEBI" id="CHEBI:29985"/>
        <dbReference type="ChEBI" id="CHEBI:58928"/>
        <dbReference type="EC" id="3.5.3.8"/>
    </reaction>
</comment>
<feature type="binding site" evidence="5 7">
    <location>
        <position position="155"/>
    </location>
    <ligand>
        <name>Mn(2+)</name>
        <dbReference type="ChEBI" id="CHEBI:29035"/>
        <label>1</label>
    </ligand>
</feature>
<evidence type="ECO:0000256" key="2">
    <source>
        <dbReference type="ARBA" id="ARBA00022801"/>
    </source>
</evidence>
<dbReference type="EC" id="3.5.3.8" evidence="5 6"/>
<dbReference type="GO" id="GO:0030145">
    <property type="term" value="F:manganese ion binding"/>
    <property type="evidence" value="ECO:0007669"/>
    <property type="project" value="UniProtKB-UniRule"/>
</dbReference>
<evidence type="ECO:0000256" key="8">
    <source>
        <dbReference type="PROSITE-ProRule" id="PRU00742"/>
    </source>
</evidence>
<feature type="binding site" evidence="7">
    <location>
        <position position="245"/>
    </location>
    <ligand>
        <name>Mn(2+)</name>
        <dbReference type="ChEBI" id="CHEBI:29035"/>
        <label>1</label>
    </ligand>
</feature>
<reference evidence="9 10" key="1">
    <citation type="submission" date="2019-11" db="EMBL/GenBank/DDBJ databases">
        <title>Maribacter lutea sp. nov., a marine bacterium isolated from intertidal sand.</title>
        <authorList>
            <person name="Liu A."/>
        </authorList>
    </citation>
    <scope>NUCLEOTIDE SEQUENCE [LARGE SCALE GENOMIC DNA]</scope>
    <source>
        <strain evidence="9 10">RZ05</strain>
    </source>
</reference>
<dbReference type="OrthoDB" id="9788689at2"/>
<dbReference type="NCBIfam" id="TIGR01227">
    <property type="entry name" value="hutG"/>
    <property type="match status" value="1"/>
</dbReference>
<dbReference type="InterPro" id="IPR023696">
    <property type="entry name" value="Ureohydrolase_dom_sf"/>
</dbReference>
<dbReference type="HAMAP" id="MF_00737">
    <property type="entry name" value="Formimidoylglutam"/>
    <property type="match status" value="1"/>
</dbReference>
<gene>
    <name evidence="5 9" type="primary">hutG</name>
    <name evidence="9" type="ORF">GJ691_04730</name>
</gene>
<feature type="binding site" evidence="5">
    <location>
        <position position="153"/>
    </location>
    <ligand>
        <name>Mn(2+)</name>
        <dbReference type="ChEBI" id="CHEBI:29035"/>
        <label>2</label>
    </ligand>
</feature>
<dbReference type="GO" id="GO:0008783">
    <property type="term" value="F:agmatinase activity"/>
    <property type="evidence" value="ECO:0007669"/>
    <property type="project" value="TreeGrafter"/>
</dbReference>
<dbReference type="PANTHER" id="PTHR11358:SF35">
    <property type="entry name" value="FORMIMIDOYLGLUTAMASE"/>
    <property type="match status" value="1"/>
</dbReference>
<keyword evidence="10" id="KW-1185">Reference proteome</keyword>
<sequence length="316" mass="34761">MAIYKKANPKIWSGRTSDQRLYMHEKIKCGPIESISPHSIALLGYECDEGVKRNQGRVGAVDGPNAIRAQLGKMPNHLDSKTEVYDCGTIQCIKGDMEVTQNKLSQMVSKSLTKNALPIILGGGHDIAYGHYNGLADHIGKRKTIGIINFDAHFDLRSVENGPNSGTPFYQIAQDCNANGTPFKYLCLGIRPDSNDKNLFETAIDLEVEFLRNTEFNIQKLKTVSRVIKKFISGVNHVYVTIDLDGFSSAYAPGVSAASPMGFSPDIVLRSLGTIIKSKKLLGMDIAEMNPTYDIDDQTAKLAASLIHFVIHRISE</sequence>
<evidence type="ECO:0000256" key="7">
    <source>
        <dbReference type="PIRSR" id="PIRSR036979-1"/>
    </source>
</evidence>
<evidence type="ECO:0000256" key="4">
    <source>
        <dbReference type="ARBA" id="ARBA00023211"/>
    </source>
</evidence>
<proteinExistence type="inferred from homology"/>
<evidence type="ECO:0000313" key="9">
    <source>
        <dbReference type="EMBL" id="MRX63467.1"/>
    </source>
</evidence>
<dbReference type="PROSITE" id="PS51409">
    <property type="entry name" value="ARGINASE_2"/>
    <property type="match status" value="1"/>
</dbReference>
<evidence type="ECO:0000256" key="3">
    <source>
        <dbReference type="ARBA" id="ARBA00022808"/>
    </source>
</evidence>